<feature type="transmembrane region" description="Helical" evidence="1">
    <location>
        <begin position="12"/>
        <end position="33"/>
    </location>
</feature>
<proteinExistence type="predicted"/>
<evidence type="ECO:0000256" key="1">
    <source>
        <dbReference type="SAM" id="Phobius"/>
    </source>
</evidence>
<dbReference type="Proteomes" id="UP001157006">
    <property type="component" value="Chromosome 1L"/>
</dbReference>
<evidence type="ECO:0000313" key="3">
    <source>
        <dbReference type="Proteomes" id="UP001157006"/>
    </source>
</evidence>
<protein>
    <recommendedName>
        <fullName evidence="4">Reverse transcriptase zinc-binding domain-containing protein</fullName>
    </recommendedName>
</protein>
<keyword evidence="1" id="KW-1133">Transmembrane helix</keyword>
<accession>A0AAV0Z0S3</accession>
<sequence length="188" mass="21734">MVKSKFSDWKGMLLSITGRITLINFVLSNLPIFNFSLFKIHVEVINEFVGSNEISYGMVSRRIEGCVGLAGIRYVDQERLLVPIKVKVFGWRLLQDRLATRSQLANRGIFLNLSNKTEVEASDESDYCSHFLKVGDNMLKIRVKKHRAWDFWLAVCRCIWKSRNNIIFKGCIDNVGEVLVKVKVFTWK</sequence>
<dbReference type="PANTHER" id="PTHR33116:SF78">
    <property type="entry name" value="OS12G0587133 PROTEIN"/>
    <property type="match status" value="1"/>
</dbReference>
<reference evidence="2 3" key="1">
    <citation type="submission" date="2023-01" db="EMBL/GenBank/DDBJ databases">
        <authorList>
            <person name="Kreplak J."/>
        </authorList>
    </citation>
    <scope>NUCLEOTIDE SEQUENCE [LARGE SCALE GENOMIC DNA]</scope>
</reference>
<keyword evidence="3" id="KW-1185">Reference proteome</keyword>
<dbReference type="PANTHER" id="PTHR33116">
    <property type="entry name" value="REVERSE TRANSCRIPTASE ZINC-BINDING DOMAIN-CONTAINING PROTEIN-RELATED-RELATED"/>
    <property type="match status" value="1"/>
</dbReference>
<evidence type="ECO:0000313" key="2">
    <source>
        <dbReference type="EMBL" id="CAI8591436.1"/>
    </source>
</evidence>
<keyword evidence="1" id="KW-0472">Membrane</keyword>
<name>A0AAV0Z0S3_VICFA</name>
<organism evidence="2 3">
    <name type="scientific">Vicia faba</name>
    <name type="common">Broad bean</name>
    <name type="synonym">Faba vulgaris</name>
    <dbReference type="NCBI Taxonomy" id="3906"/>
    <lineage>
        <taxon>Eukaryota</taxon>
        <taxon>Viridiplantae</taxon>
        <taxon>Streptophyta</taxon>
        <taxon>Embryophyta</taxon>
        <taxon>Tracheophyta</taxon>
        <taxon>Spermatophyta</taxon>
        <taxon>Magnoliopsida</taxon>
        <taxon>eudicotyledons</taxon>
        <taxon>Gunneridae</taxon>
        <taxon>Pentapetalae</taxon>
        <taxon>rosids</taxon>
        <taxon>fabids</taxon>
        <taxon>Fabales</taxon>
        <taxon>Fabaceae</taxon>
        <taxon>Papilionoideae</taxon>
        <taxon>50 kb inversion clade</taxon>
        <taxon>NPAAA clade</taxon>
        <taxon>Hologalegina</taxon>
        <taxon>IRL clade</taxon>
        <taxon>Fabeae</taxon>
        <taxon>Vicia</taxon>
    </lineage>
</organism>
<keyword evidence="1" id="KW-0812">Transmembrane</keyword>
<gene>
    <name evidence="2" type="ORF">VFH_I487600</name>
</gene>
<dbReference type="AlphaFoldDB" id="A0AAV0Z0S3"/>
<dbReference type="EMBL" id="OX451736">
    <property type="protein sequence ID" value="CAI8591436.1"/>
    <property type="molecule type" value="Genomic_DNA"/>
</dbReference>
<evidence type="ECO:0008006" key="4">
    <source>
        <dbReference type="Google" id="ProtNLM"/>
    </source>
</evidence>